<accession>A0ABQ3M3V3</accession>
<evidence type="ECO:0000313" key="1">
    <source>
        <dbReference type="EMBL" id="GHH33012.1"/>
    </source>
</evidence>
<protein>
    <recommendedName>
        <fullName evidence="3">Butirosin biosynthesis protein H N-terminal domain-containing protein</fullName>
    </recommendedName>
</protein>
<evidence type="ECO:0008006" key="3">
    <source>
        <dbReference type="Google" id="ProtNLM"/>
    </source>
</evidence>
<keyword evidence="2" id="KW-1185">Reference proteome</keyword>
<comment type="caution">
    <text evidence="1">The sequence shown here is derived from an EMBL/GenBank/DDBJ whole genome shotgun (WGS) entry which is preliminary data.</text>
</comment>
<name>A0ABQ3M3V3_9PSEU</name>
<reference evidence="2" key="1">
    <citation type="journal article" date="2019" name="Int. J. Syst. Evol. Microbiol.">
        <title>The Global Catalogue of Microorganisms (GCM) 10K type strain sequencing project: providing services to taxonomists for standard genome sequencing and annotation.</title>
        <authorList>
            <consortium name="The Broad Institute Genomics Platform"/>
            <consortium name="The Broad Institute Genome Sequencing Center for Infectious Disease"/>
            <person name="Wu L."/>
            <person name="Ma J."/>
        </authorList>
    </citation>
    <scope>NUCLEOTIDE SEQUENCE [LARGE SCALE GENOMIC DNA]</scope>
    <source>
        <strain evidence="2">CGMCC 4.7683</strain>
    </source>
</reference>
<proteinExistence type="predicted"/>
<evidence type="ECO:0000313" key="2">
    <source>
        <dbReference type="Proteomes" id="UP000635387"/>
    </source>
</evidence>
<gene>
    <name evidence="1" type="ORF">GCM10017790_71000</name>
</gene>
<dbReference type="EMBL" id="BNAY01000010">
    <property type="protein sequence ID" value="GHH33012.1"/>
    <property type="molecule type" value="Genomic_DNA"/>
</dbReference>
<dbReference type="Proteomes" id="UP000635387">
    <property type="component" value="Unassembled WGS sequence"/>
</dbReference>
<sequence length="338" mass="36250">MWRFGAKTAIVERVIDIPYRGSGPYCYANSLAMMLGSGGPPTDVLETVTGSPFGMQLVGGSLPFFDAFGWDPDLGIDEALDVLGWTAETASEPDPDTAFARLAENLADGPVLIGPVEMGHLRHQPGMTGPIGADHFLVALAADNESVLTHDPQGYPYARIPRRDFAAAWRAETVAYGKPHTMRTNFVRHTVVTAEAAIDAALPRAIRRLSGEAAAGLPPGSLGNGDAALALAKRIEDDCDPDLRGLLIHFGIRVGARRLADAAVCLRRAGHDEAADVATRQARLVGSLQYDLVVEDDERAAGTLRTLAPTYEELRLALSTTDQYLLRRNRTGPTRAAE</sequence>
<organism evidence="1 2">
    <name type="scientific">Amycolatopsis oliviviridis</name>
    <dbReference type="NCBI Taxonomy" id="1471590"/>
    <lineage>
        <taxon>Bacteria</taxon>
        <taxon>Bacillati</taxon>
        <taxon>Actinomycetota</taxon>
        <taxon>Actinomycetes</taxon>
        <taxon>Pseudonocardiales</taxon>
        <taxon>Pseudonocardiaceae</taxon>
        <taxon>Amycolatopsis</taxon>
    </lineage>
</organism>